<comment type="subcellular location">
    <subcellularLocation>
        <location evidence="1 8">Nucleus</location>
    </subcellularLocation>
</comment>
<comment type="function">
    <text evidence="8">Component of the Mediator complex, a coactivator involved in the regulated transcription of nearly all RNA polymerase II-dependent genes. Mediator functions as a bridge to convey information from gene-specific regulatory proteins to the basal RNA polymerase II transcription machinery. Mediator is recruited to promoters by direct interactions with regulatory proteins and serves as a scaffold for the assembly of a functional preinitiation complex with RNA polymerase II and the general transcription factors.</text>
</comment>
<keyword evidence="6 8" id="KW-0539">Nucleus</keyword>
<accession>A0A9P8P5W1</accession>
<name>A0A9P8P5W1_9ASCO</name>
<feature type="compositionally biased region" description="Acidic residues" evidence="9">
    <location>
        <begin position="181"/>
        <end position="192"/>
    </location>
</feature>
<dbReference type="Proteomes" id="UP000769157">
    <property type="component" value="Unassembled WGS sequence"/>
</dbReference>
<feature type="region of interest" description="Disordered" evidence="9">
    <location>
        <begin position="177"/>
        <end position="245"/>
    </location>
</feature>
<keyword evidence="11" id="KW-1185">Reference proteome</keyword>
<dbReference type="OrthoDB" id="1929813at2759"/>
<evidence type="ECO:0000256" key="2">
    <source>
        <dbReference type="ARBA" id="ARBA00009626"/>
    </source>
</evidence>
<comment type="caution">
    <text evidence="10">The sequence shown here is derived from an EMBL/GenBank/DDBJ whole genome shotgun (WGS) entry which is preliminary data.</text>
</comment>
<comment type="similarity">
    <text evidence="2 8">Belongs to the Mediator complex subunit 4 family.</text>
</comment>
<keyword evidence="4 8" id="KW-0805">Transcription regulation</keyword>
<evidence type="ECO:0000256" key="6">
    <source>
        <dbReference type="ARBA" id="ARBA00023242"/>
    </source>
</evidence>
<evidence type="ECO:0000256" key="7">
    <source>
        <dbReference type="ARBA" id="ARBA00031257"/>
    </source>
</evidence>
<organism evidence="10 11">
    <name type="scientific">Ogataea philodendri</name>
    <dbReference type="NCBI Taxonomy" id="1378263"/>
    <lineage>
        <taxon>Eukaryota</taxon>
        <taxon>Fungi</taxon>
        <taxon>Dikarya</taxon>
        <taxon>Ascomycota</taxon>
        <taxon>Saccharomycotina</taxon>
        <taxon>Pichiomycetes</taxon>
        <taxon>Pichiales</taxon>
        <taxon>Pichiaceae</taxon>
        <taxon>Ogataea</taxon>
    </lineage>
</organism>
<sequence>MSYSNENTFIYRQVELFESQLRELTNSIQQYEPNVDVSAKLVTTVDTIDQELSQLERLHELKRSQVFEQNKENLRLNDDIKNILTSLIDCRKNLNSLPKLDTHERLQMEPESDSKESNLEAVKELLAYAMKLAKFSKIPRTFDGFLLPNNFIWPGDDNMRRGMLATASLMPDKIVRHENGEPDEQMDVDMVEPETKEPESQQADDDDELVPERRHSFKSSASPEKKDAAAIMAGIDLFDESDDDD</sequence>
<dbReference type="AlphaFoldDB" id="A0A9P8P5W1"/>
<evidence type="ECO:0000256" key="3">
    <source>
        <dbReference type="ARBA" id="ARBA00020629"/>
    </source>
</evidence>
<evidence type="ECO:0000256" key="8">
    <source>
        <dbReference type="RuleBase" id="RU364141"/>
    </source>
</evidence>
<dbReference type="GO" id="GO:0016592">
    <property type="term" value="C:mediator complex"/>
    <property type="evidence" value="ECO:0007669"/>
    <property type="project" value="InterPro"/>
</dbReference>
<dbReference type="Pfam" id="PF10018">
    <property type="entry name" value="Med4"/>
    <property type="match status" value="1"/>
</dbReference>
<evidence type="ECO:0000256" key="9">
    <source>
        <dbReference type="SAM" id="MobiDB-lite"/>
    </source>
</evidence>
<proteinExistence type="inferred from homology"/>
<reference evidence="10" key="2">
    <citation type="submission" date="2021-01" db="EMBL/GenBank/DDBJ databases">
        <authorList>
            <person name="Schikora-Tamarit M.A."/>
        </authorList>
    </citation>
    <scope>NUCLEOTIDE SEQUENCE</scope>
    <source>
        <strain evidence="10">CBS6075</strain>
    </source>
</reference>
<dbReference type="GO" id="GO:0003712">
    <property type="term" value="F:transcription coregulator activity"/>
    <property type="evidence" value="ECO:0007669"/>
    <property type="project" value="InterPro"/>
</dbReference>
<comment type="subunit">
    <text evidence="8">Component of the Mediator complex.</text>
</comment>
<keyword evidence="8" id="KW-0010">Activator</keyword>
<protein>
    <recommendedName>
        <fullName evidence="3 8">Mediator of RNA polymerase II transcription subunit 4</fullName>
    </recommendedName>
    <alternativeName>
        <fullName evidence="7 8">Mediator complex subunit 4</fullName>
    </alternativeName>
</protein>
<evidence type="ECO:0000256" key="4">
    <source>
        <dbReference type="ARBA" id="ARBA00023015"/>
    </source>
</evidence>
<evidence type="ECO:0000313" key="11">
    <source>
        <dbReference type="Proteomes" id="UP000769157"/>
    </source>
</evidence>
<dbReference type="GO" id="GO:0006357">
    <property type="term" value="P:regulation of transcription by RNA polymerase II"/>
    <property type="evidence" value="ECO:0007669"/>
    <property type="project" value="InterPro"/>
</dbReference>
<evidence type="ECO:0000256" key="1">
    <source>
        <dbReference type="ARBA" id="ARBA00004123"/>
    </source>
</evidence>
<dbReference type="EMBL" id="JAEUBE010000295">
    <property type="protein sequence ID" value="KAH3665544.1"/>
    <property type="molecule type" value="Genomic_DNA"/>
</dbReference>
<evidence type="ECO:0000256" key="5">
    <source>
        <dbReference type="ARBA" id="ARBA00023163"/>
    </source>
</evidence>
<gene>
    <name evidence="8" type="primary">MED4</name>
    <name evidence="10" type="ORF">OGAPHI_003730</name>
</gene>
<reference evidence="10" key="1">
    <citation type="journal article" date="2021" name="Open Biol.">
        <title>Shared evolutionary footprints suggest mitochondrial oxidative damage underlies multiple complex I losses in fungi.</title>
        <authorList>
            <person name="Schikora-Tamarit M.A."/>
            <person name="Marcet-Houben M."/>
            <person name="Nosek J."/>
            <person name="Gabaldon T."/>
        </authorList>
    </citation>
    <scope>NUCLEOTIDE SEQUENCE</scope>
    <source>
        <strain evidence="10">CBS6075</strain>
    </source>
</reference>
<keyword evidence="5 8" id="KW-0804">Transcription</keyword>
<evidence type="ECO:0000313" key="10">
    <source>
        <dbReference type="EMBL" id="KAH3665544.1"/>
    </source>
</evidence>
<dbReference type="InterPro" id="IPR019258">
    <property type="entry name" value="Mediator_Med4"/>
</dbReference>